<dbReference type="InterPro" id="IPR049883">
    <property type="entry name" value="NOTCH1_EGF-like"/>
</dbReference>
<dbReference type="SUPFAM" id="SSF57196">
    <property type="entry name" value="EGF/Laminin"/>
    <property type="match status" value="14"/>
</dbReference>
<dbReference type="CDD" id="cd00054">
    <property type="entry name" value="EGF_CA"/>
    <property type="match status" value="12"/>
</dbReference>
<feature type="disulfide bond" evidence="10">
    <location>
        <begin position="46"/>
        <end position="55"/>
    </location>
</feature>
<feature type="domain" description="EGF-like" evidence="15">
    <location>
        <begin position="1334"/>
        <end position="1371"/>
    </location>
</feature>
<dbReference type="PANTHER" id="PTHR12916">
    <property type="entry name" value="CYTOCHROME C OXIDASE POLYPEPTIDE VIC-2"/>
    <property type="match status" value="1"/>
</dbReference>
<feature type="domain" description="EGF-like" evidence="15">
    <location>
        <begin position="497"/>
        <end position="534"/>
    </location>
</feature>
<feature type="region of interest" description="Disordered" evidence="11">
    <location>
        <begin position="703"/>
        <end position="725"/>
    </location>
</feature>
<feature type="disulfide bond" evidence="10">
    <location>
        <begin position="1155"/>
        <end position="1164"/>
    </location>
</feature>
<protein>
    <submittedName>
        <fullName evidence="16">Protein crumbs</fullName>
    </submittedName>
</protein>
<dbReference type="PROSITE" id="PS00022">
    <property type="entry name" value="EGF_1"/>
    <property type="match status" value="11"/>
</dbReference>
<keyword evidence="2 10" id="KW-0245">EGF-like domain</keyword>
<accession>A0A226EHV3</accession>
<keyword evidence="3 12" id="KW-0812">Transmembrane</keyword>
<dbReference type="InterPro" id="IPR001791">
    <property type="entry name" value="Laminin_G"/>
</dbReference>
<dbReference type="PROSITE" id="PS01187">
    <property type="entry name" value="EGF_CA"/>
    <property type="match status" value="4"/>
</dbReference>
<dbReference type="FunFam" id="2.10.25.10:FF:000472">
    <property type="entry name" value="Uncharacterized protein, isoform A"/>
    <property type="match status" value="1"/>
</dbReference>
<feature type="domain" description="EGF-like" evidence="15">
    <location>
        <begin position="1412"/>
        <end position="1453"/>
    </location>
</feature>
<dbReference type="FunFam" id="2.10.25.10:FF:000208">
    <property type="entry name" value="Crumbs 2, cell polarity complex component"/>
    <property type="match status" value="1"/>
</dbReference>
<dbReference type="Gene3D" id="2.10.25.10">
    <property type="entry name" value="Laminin"/>
    <property type="match status" value="15"/>
</dbReference>
<feature type="domain" description="EGF-like" evidence="15">
    <location>
        <begin position="97"/>
        <end position="133"/>
    </location>
</feature>
<evidence type="ECO:0000256" key="6">
    <source>
        <dbReference type="ARBA" id="ARBA00022989"/>
    </source>
</evidence>
<feature type="domain" description="EGF-like" evidence="15">
    <location>
        <begin position="238"/>
        <end position="273"/>
    </location>
</feature>
<dbReference type="InterPro" id="IPR001881">
    <property type="entry name" value="EGF-like_Ca-bd_dom"/>
</dbReference>
<sequence length="1529" mass="168848">MKSVLLLAIIGYRGTDCDEEINECESNPCQNNAVCEDRLADFECKCPAGFEGKLCEFNIDECLSIPCQHSGRCMDKINGFECDCTDTGFSGDVCQDNVDDCTIDSCQHNATCIDLIKDFKCECHAGFSGKRCDNDVNECLDAPCLHGQCFEKSNQSLYEHDVDEGIRKLLPDTFNYETTAGYVCLCDPGFSGVNCQIDIDECALQISPCGRNGNCIDLINDWKCQCNAGFTGQKCESEINECESNPCVRGECHDLIGKFECVCPPDWGGTNCGVLLTGCVRDPCDKVGFAKCHAFYDEATNNHTFECECREGYTGKTCSLNTVMSFNGTGPIEVTNNDRNYENGNYELLFKFRTTLPDVLLIVGSGITYFYLTLSGGKLNLQSSLLNSLEGISVGQNLSNAELHKVWISVNSTHIALAADSQQTFYPIQTEDVHTGFNLTYIGGGMTNAFVNNPTKKVIKSQFIGCMQDIVINGESERVIPDSDYLNSSNIEVGCKRTDQCKPINPCQNSGNCTDLWQNFTCKCLRPYLGDRCQHEYIAATFQHERQNNSLVTVEIAPEIGNKFVSTFDISMFIRTRKRNGTIFLLGNEVNGNYTVYLEAEVGEVGNLVVHARWSDVPEDPNSKLEVYAVDGLQITDGSPHLVSIQREKGLVKISVNGTEHFRKSVGNRITFIPSKLYIGGKPGNPESALSNTNHIESRVTRSLGEDGASDDSVVSEDSTDIPDTSISEIGGEIRALPSSSSQEMVHKVIEDSVEVLVVNNPFKGVIQDVRVNFSSNEATPMVLSHSHLQQHAKIQNHFVVEFYPLEINSTYAMGEPLGSVAKQHLLQGVVSDDACKVNKCLNGGTCEVTWNDFKCNCAEGYAFRLCEFKLPCAIMKCPEGSTCQNIGWQGFECVSEVAFQGTGDVSPHYHLMSTELENVTVSSVSFRFRSKTPGNVLYVANGSQSFRIGLEEEVDAQNQSIDAVALYIDGVRHYGKVRGILDGRWHNVSMKLMLGEKDTLHLLVDSKDVKLHPLVEMGSIPQEFLNDLIKPPTAEIVVGSHVEHRDRYNVDHSEMFNGNNHVGHPEDAHNQFYRGCLDDIRLGEYRLPFVSPDQLKGINDNLTLATTTAPTAFYIVESSLQMNNLTLGCIVCYESECQNGGHCTQPQESFECTCASGFDGSRCQTNINDCDTISDCKNNAVCVDGIANYTCTCPPGWDGWKCDINIDECNPPSGVEPCNTVDKQATCIDAINAYTCVCSEEYLVPNCEKRKRSSCRDDPCKNGATCHDRAAHYSTDVTFECLCAPGWEGDTCSTQIDYCKNVRCVNGGTCVNKLLGYECSCIPGYSSIHCEININDCLGQPCKNNGTCEDLVNAFQCHCEHTGYDGSFCEEDLDECEMPRICPVAQVCHNLPGTYACLCPDNSMCGEYCNILNPCYNQTCHNGGECKSVCYDEYNTDWNCECIGNYDGKYCELLTMAQPDRQIDILLIIIPVIAAILIAATIGVVILVRMARQKRATRGVYSPSQQEYCNPRVELDNVMKPPPEERLI</sequence>
<evidence type="ECO:0000256" key="1">
    <source>
        <dbReference type="ARBA" id="ARBA00004479"/>
    </source>
</evidence>
<dbReference type="PROSITE" id="PS50026">
    <property type="entry name" value="EGF_3"/>
    <property type="match status" value="16"/>
</dbReference>
<dbReference type="Gene3D" id="2.60.120.200">
    <property type="match status" value="3"/>
</dbReference>
<evidence type="ECO:0000256" key="11">
    <source>
        <dbReference type="SAM" id="MobiDB-lite"/>
    </source>
</evidence>
<dbReference type="Pfam" id="PF07645">
    <property type="entry name" value="EGF_CA"/>
    <property type="match status" value="2"/>
</dbReference>
<dbReference type="EMBL" id="LNIX01000003">
    <property type="protein sequence ID" value="OXA57212.1"/>
    <property type="molecule type" value="Genomic_DNA"/>
</dbReference>
<comment type="caution">
    <text evidence="10">Lacks conserved residue(s) required for the propagation of feature annotation.</text>
</comment>
<feature type="domain" description="EGF-like" evidence="15">
    <location>
        <begin position="58"/>
        <end position="95"/>
    </location>
</feature>
<dbReference type="SUPFAM" id="SSF49899">
    <property type="entry name" value="Concanavalin A-like lectins/glucanases"/>
    <property type="match status" value="3"/>
</dbReference>
<evidence type="ECO:0000259" key="15">
    <source>
        <dbReference type="PROSITE" id="PS50026"/>
    </source>
</evidence>
<dbReference type="SMART" id="SM00181">
    <property type="entry name" value="EGF"/>
    <property type="match status" value="17"/>
</dbReference>
<evidence type="ECO:0000256" key="12">
    <source>
        <dbReference type="SAM" id="Phobius"/>
    </source>
</evidence>
<evidence type="ECO:0000256" key="9">
    <source>
        <dbReference type="ARBA" id="ARBA00023180"/>
    </source>
</evidence>
<evidence type="ECO:0000256" key="4">
    <source>
        <dbReference type="ARBA" id="ARBA00022729"/>
    </source>
</evidence>
<keyword evidence="5" id="KW-0677">Repeat</keyword>
<evidence type="ECO:0000259" key="14">
    <source>
        <dbReference type="PROSITE" id="PS50025"/>
    </source>
</evidence>
<evidence type="ECO:0000256" key="13">
    <source>
        <dbReference type="SAM" id="SignalP"/>
    </source>
</evidence>
<dbReference type="FunFam" id="2.10.25.10:FF:000031">
    <property type="entry name" value="neurogenic locus notch homolog protein 3"/>
    <property type="match status" value="1"/>
</dbReference>
<keyword evidence="9" id="KW-0325">Glycoprotein</keyword>
<dbReference type="InterPro" id="IPR000152">
    <property type="entry name" value="EGF-type_Asp/Asn_hydroxyl_site"/>
</dbReference>
<dbReference type="PANTHER" id="PTHR12916:SF4">
    <property type="entry name" value="UNINFLATABLE, ISOFORM C"/>
    <property type="match status" value="1"/>
</dbReference>
<keyword evidence="17" id="KW-1185">Reference proteome</keyword>
<dbReference type="FunFam" id="2.10.25.10:FF:000122">
    <property type="entry name" value="Protein crumbs homolog 2"/>
    <property type="match status" value="1"/>
</dbReference>
<feature type="domain" description="EGF-like" evidence="15">
    <location>
        <begin position="198"/>
        <end position="236"/>
    </location>
</feature>
<feature type="domain" description="EGF-like" evidence="15">
    <location>
        <begin position="1131"/>
        <end position="1165"/>
    </location>
</feature>
<dbReference type="InterPro" id="IPR013032">
    <property type="entry name" value="EGF-like_CS"/>
</dbReference>
<dbReference type="SMART" id="SM00282">
    <property type="entry name" value="LamG"/>
    <property type="match status" value="3"/>
</dbReference>
<evidence type="ECO:0000256" key="10">
    <source>
        <dbReference type="PROSITE-ProRule" id="PRU00076"/>
    </source>
</evidence>
<dbReference type="Proteomes" id="UP000198287">
    <property type="component" value="Unassembled WGS sequence"/>
</dbReference>
<feature type="domain" description="EGF-like" evidence="15">
    <location>
        <begin position="20"/>
        <end position="56"/>
    </location>
</feature>
<organism evidence="16 17">
    <name type="scientific">Folsomia candida</name>
    <name type="common">Springtail</name>
    <dbReference type="NCBI Taxonomy" id="158441"/>
    <lineage>
        <taxon>Eukaryota</taxon>
        <taxon>Metazoa</taxon>
        <taxon>Ecdysozoa</taxon>
        <taxon>Arthropoda</taxon>
        <taxon>Hexapoda</taxon>
        <taxon>Collembola</taxon>
        <taxon>Entomobryomorpha</taxon>
        <taxon>Isotomoidea</taxon>
        <taxon>Isotomidae</taxon>
        <taxon>Proisotominae</taxon>
        <taxon>Folsomia</taxon>
    </lineage>
</organism>
<evidence type="ECO:0000256" key="5">
    <source>
        <dbReference type="ARBA" id="ARBA00022737"/>
    </source>
</evidence>
<feature type="domain" description="EGF-like" evidence="15">
    <location>
        <begin position="1167"/>
        <end position="1204"/>
    </location>
</feature>
<comment type="caution">
    <text evidence="16">The sequence shown here is derived from an EMBL/GenBank/DDBJ whole genome shotgun (WGS) entry which is preliminary data.</text>
</comment>
<feature type="disulfide bond" evidence="10">
    <location>
        <begin position="1443"/>
        <end position="1452"/>
    </location>
</feature>
<feature type="disulfide bond" evidence="10">
    <location>
        <begin position="1284"/>
        <end position="1293"/>
    </location>
</feature>
<dbReference type="GO" id="GO:0005509">
    <property type="term" value="F:calcium ion binding"/>
    <property type="evidence" value="ECO:0007669"/>
    <property type="project" value="InterPro"/>
</dbReference>
<dbReference type="InterPro" id="IPR000742">
    <property type="entry name" value="EGF"/>
</dbReference>
<dbReference type="OrthoDB" id="283575at2759"/>
<feature type="domain" description="EGF-like" evidence="15">
    <location>
        <begin position="832"/>
        <end position="868"/>
    </location>
</feature>
<dbReference type="GO" id="GO:0005112">
    <property type="term" value="F:Notch binding"/>
    <property type="evidence" value="ECO:0007669"/>
    <property type="project" value="TreeGrafter"/>
</dbReference>
<feature type="chain" id="PRO_5013347857" evidence="13">
    <location>
        <begin position="18"/>
        <end position="1529"/>
    </location>
</feature>
<dbReference type="FunFam" id="2.10.25.10:FF:000066">
    <property type="entry name" value="FAT atypical cadherin 4"/>
    <property type="match status" value="1"/>
</dbReference>
<feature type="compositionally biased region" description="Acidic residues" evidence="11">
    <location>
        <begin position="708"/>
        <end position="721"/>
    </location>
</feature>
<dbReference type="OMA" id="CLCWPGF"/>
<dbReference type="InterPro" id="IPR018097">
    <property type="entry name" value="EGF_Ca-bd_CS"/>
</dbReference>
<dbReference type="GO" id="GO:0016020">
    <property type="term" value="C:membrane"/>
    <property type="evidence" value="ECO:0007669"/>
    <property type="project" value="UniProtKB-SubCell"/>
</dbReference>
<feature type="disulfide bond" evidence="10">
    <location>
        <begin position="242"/>
        <end position="252"/>
    </location>
</feature>
<dbReference type="FunFam" id="2.10.25.10:FF:000006">
    <property type="entry name" value="Versican core protein-like isoform 1"/>
    <property type="match status" value="1"/>
</dbReference>
<dbReference type="Pfam" id="PF12661">
    <property type="entry name" value="hEGF"/>
    <property type="match status" value="4"/>
</dbReference>
<dbReference type="Pfam" id="PF02210">
    <property type="entry name" value="Laminin_G_2"/>
    <property type="match status" value="2"/>
</dbReference>
<feature type="disulfide bond" evidence="10">
    <location>
        <begin position="1194"/>
        <end position="1203"/>
    </location>
</feature>
<feature type="domain" description="EGF-like" evidence="15">
    <location>
        <begin position="275"/>
        <end position="319"/>
    </location>
</feature>
<evidence type="ECO:0000256" key="8">
    <source>
        <dbReference type="ARBA" id="ARBA00023157"/>
    </source>
</evidence>
<feature type="disulfide bond" evidence="10">
    <location>
        <begin position="858"/>
        <end position="867"/>
    </location>
</feature>
<dbReference type="FunFam" id="2.10.25.10:FF:000029">
    <property type="entry name" value="neurexin-1 isoform X1"/>
    <property type="match status" value="1"/>
</dbReference>
<reference evidence="16 17" key="1">
    <citation type="submission" date="2015-12" db="EMBL/GenBank/DDBJ databases">
        <title>The genome of Folsomia candida.</title>
        <authorList>
            <person name="Faddeeva A."/>
            <person name="Derks M.F."/>
            <person name="Anvar Y."/>
            <person name="Smit S."/>
            <person name="Van Straalen N."/>
            <person name="Roelofs D."/>
        </authorList>
    </citation>
    <scope>NUCLEOTIDE SEQUENCE [LARGE SCALE GENOMIC DNA]</scope>
    <source>
        <strain evidence="16 17">VU population</strain>
        <tissue evidence="16">Whole body</tissue>
    </source>
</reference>
<dbReference type="CDD" id="cd00110">
    <property type="entry name" value="LamG"/>
    <property type="match status" value="2"/>
</dbReference>
<keyword evidence="6 12" id="KW-1133">Transmembrane helix</keyword>
<feature type="disulfide bond" evidence="10">
    <location>
        <begin position="1322"/>
        <end position="1331"/>
    </location>
</feature>
<dbReference type="GO" id="GO:0048513">
    <property type="term" value="P:animal organ development"/>
    <property type="evidence" value="ECO:0007669"/>
    <property type="project" value="UniProtKB-ARBA"/>
</dbReference>
<dbReference type="PROSITE" id="PS50025">
    <property type="entry name" value="LAM_G_DOMAIN"/>
    <property type="match status" value="3"/>
</dbReference>
<gene>
    <name evidence="16" type="ORF">Fcan01_07301</name>
</gene>
<feature type="disulfide bond" evidence="10">
    <location>
        <begin position="1239"/>
        <end position="1248"/>
    </location>
</feature>
<feature type="domain" description="Laminin G" evidence="14">
    <location>
        <begin position="899"/>
        <end position="1130"/>
    </location>
</feature>
<feature type="domain" description="EGF-like" evidence="15">
    <location>
        <begin position="1206"/>
        <end position="1249"/>
    </location>
</feature>
<feature type="disulfide bond" evidence="10">
    <location>
        <begin position="309"/>
        <end position="318"/>
    </location>
</feature>
<feature type="domain" description="EGF-like" evidence="15">
    <location>
        <begin position="1252"/>
        <end position="1294"/>
    </location>
</feature>
<keyword evidence="8 10" id="KW-1015">Disulfide bond</keyword>
<evidence type="ECO:0000256" key="2">
    <source>
        <dbReference type="ARBA" id="ARBA00022536"/>
    </source>
</evidence>
<dbReference type="GO" id="GO:0003008">
    <property type="term" value="P:system process"/>
    <property type="evidence" value="ECO:0007669"/>
    <property type="project" value="UniProtKB-ARBA"/>
</dbReference>
<feature type="disulfide bond" evidence="10">
    <location>
        <begin position="524"/>
        <end position="533"/>
    </location>
</feature>
<feature type="transmembrane region" description="Helical" evidence="12">
    <location>
        <begin position="1466"/>
        <end position="1489"/>
    </location>
</feature>
<dbReference type="STRING" id="158441.A0A226EHV3"/>
<feature type="domain" description="EGF-like" evidence="15">
    <location>
        <begin position="1373"/>
        <end position="1411"/>
    </location>
</feature>
<dbReference type="PROSITE" id="PS01186">
    <property type="entry name" value="EGF_2"/>
    <property type="match status" value="11"/>
</dbReference>
<feature type="signal peptide" evidence="13">
    <location>
        <begin position="1"/>
        <end position="17"/>
    </location>
</feature>
<feature type="domain" description="EGF-like" evidence="15">
    <location>
        <begin position="1296"/>
        <end position="1332"/>
    </location>
</feature>
<proteinExistence type="predicted"/>
<feature type="domain" description="Laminin G" evidence="14">
    <location>
        <begin position="323"/>
        <end position="495"/>
    </location>
</feature>
<dbReference type="FunFam" id="2.10.25.10:FF:000004">
    <property type="entry name" value="Neurogenic locus notch 1"/>
    <property type="match status" value="1"/>
</dbReference>
<evidence type="ECO:0000313" key="16">
    <source>
        <dbReference type="EMBL" id="OXA57212.1"/>
    </source>
</evidence>
<dbReference type="Pfam" id="PF00008">
    <property type="entry name" value="EGF"/>
    <property type="match status" value="7"/>
</dbReference>
<evidence type="ECO:0000256" key="3">
    <source>
        <dbReference type="ARBA" id="ARBA00022692"/>
    </source>
</evidence>
<feature type="disulfide bond" evidence="10">
    <location>
        <begin position="226"/>
        <end position="235"/>
    </location>
</feature>
<dbReference type="GO" id="GO:0051240">
    <property type="term" value="P:positive regulation of multicellular organismal process"/>
    <property type="evidence" value="ECO:0007669"/>
    <property type="project" value="UniProtKB-ARBA"/>
</dbReference>
<dbReference type="GO" id="GO:0007219">
    <property type="term" value="P:Notch signaling pathway"/>
    <property type="evidence" value="ECO:0007669"/>
    <property type="project" value="TreeGrafter"/>
</dbReference>
<keyword evidence="7 12" id="KW-0472">Membrane</keyword>
<keyword evidence="4 13" id="KW-0732">Signal</keyword>
<feature type="domain" description="Laminin G" evidence="14">
    <location>
        <begin position="541"/>
        <end position="836"/>
    </location>
</feature>
<feature type="disulfide bond" evidence="10">
    <location>
        <begin position="123"/>
        <end position="132"/>
    </location>
</feature>
<dbReference type="InterPro" id="IPR013320">
    <property type="entry name" value="ConA-like_dom_sf"/>
</dbReference>
<name>A0A226EHV3_FOLCA</name>
<evidence type="ECO:0000313" key="17">
    <source>
        <dbReference type="Proteomes" id="UP000198287"/>
    </source>
</evidence>
<comment type="subcellular location">
    <subcellularLocation>
        <location evidence="1">Membrane</location>
        <topology evidence="1">Single-pass type I membrane protein</topology>
    </subcellularLocation>
</comment>
<dbReference type="SMART" id="SM00179">
    <property type="entry name" value="EGF_CA"/>
    <property type="match status" value="15"/>
</dbReference>
<evidence type="ECO:0000256" key="7">
    <source>
        <dbReference type="ARBA" id="ARBA00023136"/>
    </source>
</evidence>
<dbReference type="PROSITE" id="PS00010">
    <property type="entry name" value="ASX_HYDROXYL"/>
    <property type="match status" value="10"/>
</dbReference>
<feature type="disulfide bond" evidence="10">
    <location>
        <begin position="263"/>
        <end position="272"/>
    </location>
</feature>